<sequence>MKLPFSARPRLATGKLAGCGLLANAIIQLNTEDSTFHIDYDDCEHSEFGRLNSSVAF</sequence>
<evidence type="ECO:0000313" key="2">
    <source>
        <dbReference type="Proteomes" id="UP000299102"/>
    </source>
</evidence>
<keyword evidence="2" id="KW-1185">Reference proteome</keyword>
<dbReference type="EMBL" id="BGZK01000154">
    <property type="protein sequence ID" value="GBP23801.1"/>
    <property type="molecule type" value="Genomic_DNA"/>
</dbReference>
<dbReference type="Proteomes" id="UP000299102">
    <property type="component" value="Unassembled WGS sequence"/>
</dbReference>
<organism evidence="1 2">
    <name type="scientific">Eumeta variegata</name>
    <name type="common">Bagworm moth</name>
    <name type="synonym">Eumeta japonica</name>
    <dbReference type="NCBI Taxonomy" id="151549"/>
    <lineage>
        <taxon>Eukaryota</taxon>
        <taxon>Metazoa</taxon>
        <taxon>Ecdysozoa</taxon>
        <taxon>Arthropoda</taxon>
        <taxon>Hexapoda</taxon>
        <taxon>Insecta</taxon>
        <taxon>Pterygota</taxon>
        <taxon>Neoptera</taxon>
        <taxon>Endopterygota</taxon>
        <taxon>Lepidoptera</taxon>
        <taxon>Glossata</taxon>
        <taxon>Ditrysia</taxon>
        <taxon>Tineoidea</taxon>
        <taxon>Psychidae</taxon>
        <taxon>Oiketicinae</taxon>
        <taxon>Eumeta</taxon>
    </lineage>
</organism>
<accession>A0A4C1UBK2</accession>
<evidence type="ECO:0000313" key="1">
    <source>
        <dbReference type="EMBL" id="GBP23801.1"/>
    </source>
</evidence>
<feature type="non-terminal residue" evidence="1">
    <location>
        <position position="57"/>
    </location>
</feature>
<dbReference type="AlphaFoldDB" id="A0A4C1UBK2"/>
<reference evidence="1 2" key="1">
    <citation type="journal article" date="2019" name="Commun. Biol.">
        <title>The bagworm genome reveals a unique fibroin gene that provides high tensile strength.</title>
        <authorList>
            <person name="Kono N."/>
            <person name="Nakamura H."/>
            <person name="Ohtoshi R."/>
            <person name="Tomita M."/>
            <person name="Numata K."/>
            <person name="Arakawa K."/>
        </authorList>
    </citation>
    <scope>NUCLEOTIDE SEQUENCE [LARGE SCALE GENOMIC DNA]</scope>
</reference>
<comment type="caution">
    <text evidence="1">The sequence shown here is derived from an EMBL/GenBank/DDBJ whole genome shotgun (WGS) entry which is preliminary data.</text>
</comment>
<proteinExistence type="predicted"/>
<protein>
    <submittedName>
        <fullName evidence="1">Uncharacterized protein</fullName>
    </submittedName>
</protein>
<gene>
    <name evidence="1" type="ORF">EVAR_86176_1</name>
</gene>
<name>A0A4C1UBK2_EUMVA</name>